<organism evidence="1 2">
    <name type="scientific">candidate division TA06 bacterium</name>
    <dbReference type="NCBI Taxonomy" id="2250710"/>
    <lineage>
        <taxon>Bacteria</taxon>
        <taxon>Bacteria division TA06</taxon>
    </lineage>
</organism>
<evidence type="ECO:0000313" key="1">
    <source>
        <dbReference type="EMBL" id="TET78273.1"/>
    </source>
</evidence>
<proteinExistence type="predicted"/>
<name>A0A523XG64_UNCT6</name>
<protein>
    <submittedName>
        <fullName evidence="1">Uncharacterized protein</fullName>
    </submittedName>
</protein>
<dbReference type="SUPFAM" id="SSF55073">
    <property type="entry name" value="Nucleotide cyclase"/>
    <property type="match status" value="1"/>
</dbReference>
<dbReference type="InterPro" id="IPR029787">
    <property type="entry name" value="Nucleotide_cyclase"/>
</dbReference>
<sequence>MESRMVTARTMEDEAQAASHYLRWMKKAFGRLDFYEKTHADVKEFARRHKLSVGALKLLDKHKQIGIIYVQTDNTFRRMNEEVVTLLAKAIYETVTVSTDKDAENTWTSAFEKFREAMLKCYRETLAQDAALNIAFEATARIIMESSLRKWLADLRPHQQQYRDDVVYSLSKELSGFFHHLRSKLASEVRFDDSLIVETFSRAQIFPGNLEDIQVNDLRATIRENGLPAGLYESVHKFFVSSLSTEFEGKLIELAERKPPTARRDIPKLLEGPPFTVSDPGLVKLHRILVKKAEKLISDSIPELSEVESKLKHGEKKLKTELVHGLEGINETLSRLSSSQESFSKLSTETKRKLETLEEALNRNFWSIGELKRRQAVLLEGIDNARDLRTLNPKELKDLISRGEQPARMSFTKFTEELKLIKQKHGDGLGLLSKTERDALNDTIREQVKSYRDNLKIAKRKGESTRLLEKEQELLLGLSTSGPGRLGAKRFDVDELLRRYLRISEGLIEPFCMSKKILSLFKVWPPESSALSIEGTSLTDEAKYIGEELDYRRKFYRIQVERTEPEPKDKPLLEIQENLDLREAIVENFAEVVTVLVYDIRGSTFMGKRLKNAQIESEIRNTFNVAMLKAAKRHGAFFLKDTGDGGILFFSGNSKEIYDLNYTTLHNEEKISRQFTLIDEAPELNPSARAAEKAIKCAQEMVDAAKTFVQTNFAKYPNWFRETAERSIFYEGMTYANLPPQYQRIFQIGVGIASGKPGRDLSFGMNSFGDPDITGVLIRDANFYSKARDPRRSVVLCDGATLINFLLNAERFEPTDQEEGTTALVSPERSDKFLRDEVMKWTRLKEERKGFRFSQFGIAIERIGYQLLSGEKLVGKLDLAVREENLTINKFAELLDEKGGEIKVIYEILPEKE</sequence>
<evidence type="ECO:0000313" key="2">
    <source>
        <dbReference type="Proteomes" id="UP000315534"/>
    </source>
</evidence>
<comment type="caution">
    <text evidence="1">The sequence shown here is derived from an EMBL/GenBank/DDBJ whole genome shotgun (WGS) entry which is preliminary data.</text>
</comment>
<dbReference type="AlphaFoldDB" id="A0A523XG64"/>
<accession>A0A523XG64</accession>
<reference evidence="1 2" key="1">
    <citation type="submission" date="2019-03" db="EMBL/GenBank/DDBJ databases">
        <title>Metabolic potential of uncultured bacteria and archaea associated with petroleum seepage in deep-sea sediments.</title>
        <authorList>
            <person name="Dong X."/>
            <person name="Hubert C."/>
        </authorList>
    </citation>
    <scope>NUCLEOTIDE SEQUENCE [LARGE SCALE GENOMIC DNA]</scope>
    <source>
        <strain evidence="1">E29_bin36</strain>
    </source>
</reference>
<dbReference type="EMBL" id="SOIP01000502">
    <property type="protein sequence ID" value="TET78273.1"/>
    <property type="molecule type" value="Genomic_DNA"/>
</dbReference>
<dbReference type="Gene3D" id="3.30.70.1230">
    <property type="entry name" value="Nucleotide cyclase"/>
    <property type="match status" value="1"/>
</dbReference>
<dbReference type="Proteomes" id="UP000315534">
    <property type="component" value="Unassembled WGS sequence"/>
</dbReference>
<gene>
    <name evidence="1" type="ORF">E3J38_08815</name>
</gene>